<evidence type="ECO:0000256" key="3">
    <source>
        <dbReference type="ARBA" id="ARBA00022695"/>
    </source>
</evidence>
<dbReference type="InterPro" id="IPR021109">
    <property type="entry name" value="Peptidase_aspartic_dom_sf"/>
</dbReference>
<dbReference type="Pfam" id="PF08284">
    <property type="entry name" value="RVP_2"/>
    <property type="match status" value="1"/>
</dbReference>
<dbReference type="Gene3D" id="3.30.420.10">
    <property type="entry name" value="Ribonuclease H-like superfamily/Ribonuclease H"/>
    <property type="match status" value="1"/>
</dbReference>
<dbReference type="GO" id="GO:0006508">
    <property type="term" value="P:proteolysis"/>
    <property type="evidence" value="ECO:0007669"/>
    <property type="project" value="UniProtKB-KW"/>
</dbReference>
<dbReference type="CDD" id="cd00303">
    <property type="entry name" value="retropepsin_like"/>
    <property type="match status" value="1"/>
</dbReference>
<keyword evidence="1" id="KW-0645">Protease</keyword>
<proteinExistence type="predicted"/>
<dbReference type="InterPro" id="IPR043502">
    <property type="entry name" value="DNA/RNA_pol_sf"/>
</dbReference>
<evidence type="ECO:0000256" key="8">
    <source>
        <dbReference type="PROSITE-ProRule" id="PRU00047"/>
    </source>
</evidence>
<dbReference type="AlphaFoldDB" id="A0A6L2LT39"/>
<sequence length="843" mass="95902">MTRSVGRPAAKSLGEETGVQVGNKNGNVVNENVQENVRNVLVNGNRVGCSYKEFLACNPKEYDSKGGAVVLTRWIEKMKNVMSWNDFKFMMIEEFCPSHEMQKLETELWNHAMVGAGHAAYTDRFHELERLVPHLVTLESMKIERNGSIKKVEKRGNVGEPSKDKNGRDDNKRTRIRNIFATTVNPIGRENAGSWPKCTTCNSYHAPGGPCLTCFNCNLSGHLAKNCRSVPRNMNPVNARNPPGRACYECGSTDHVKPACPRLNRAQGPKGNRLNQVVANNEGQGIEPSELGFRYDIEIASGQLVEIDKAIKGCRLEIEGHVFDIDLIPFRHGIFDVIIGMDWLSNHKAKIICHEKVVRIPLLDDKVLRLVREKPKGKARLLMSVKTNDKYQEEIVVVRDLPEVFPDDLSGLPPVREIEFRIELIPGATPVAKSPYRLTPSELEELIDDRFDQLQGSQFFSKIDLRSGYHQLRVHEDDIPKTAFRTRYGHFEFTVMPFGLTNALAANVVVDALSMKERVKPKRVRAMNMILQSSINDRILAAQKEVVDEFEGLQRGEVRTLIMNEAHKSKYSVHPWADKMTSSGHDTIWVIMDRLIKSAHFLPMREDYKMDRLARLYLNEIVARHGTRLDMSTTYHLQTDGQSERTIQTSEDIIRVCVLDFGGSWDVHLPLAEVREGQLIGPELVQETTEKISQIKDRLMAARDRQKSFADKRKKLLEFSVCDYVLLKVSPWKGVVRFGMKGKLAPRFVGPFEIIEKVGPVAFRLDFPEELNGVHDTFHVSNLKKCLVDPTLQVPLDDIRVDAKLNFVEEPVGILDREFKKLKRSRIAIVKVRWNSRRGPEFM</sequence>
<dbReference type="InterPro" id="IPR036397">
    <property type="entry name" value="RNaseH_sf"/>
</dbReference>
<dbReference type="GO" id="GO:0003676">
    <property type="term" value="F:nucleic acid binding"/>
    <property type="evidence" value="ECO:0007669"/>
    <property type="project" value="InterPro"/>
</dbReference>
<evidence type="ECO:0000256" key="5">
    <source>
        <dbReference type="ARBA" id="ARBA00022759"/>
    </source>
</evidence>
<dbReference type="SMART" id="SM00343">
    <property type="entry name" value="ZnF_C2HC"/>
    <property type="match status" value="2"/>
</dbReference>
<dbReference type="GO" id="GO:0004519">
    <property type="term" value="F:endonuclease activity"/>
    <property type="evidence" value="ECO:0007669"/>
    <property type="project" value="UniProtKB-KW"/>
</dbReference>
<dbReference type="FunFam" id="3.10.10.10:FF:000007">
    <property type="entry name" value="Retrovirus-related Pol polyprotein from transposon 17.6-like Protein"/>
    <property type="match status" value="1"/>
</dbReference>
<name>A0A6L2LT39_TANCI</name>
<dbReference type="InterPro" id="IPR001878">
    <property type="entry name" value="Znf_CCHC"/>
</dbReference>
<keyword evidence="2" id="KW-0808">Transferase</keyword>
<dbReference type="SUPFAM" id="SSF53098">
    <property type="entry name" value="Ribonuclease H-like"/>
    <property type="match status" value="1"/>
</dbReference>
<dbReference type="InterPro" id="IPR005162">
    <property type="entry name" value="Retrotrans_gag_dom"/>
</dbReference>
<feature type="region of interest" description="Disordered" evidence="9">
    <location>
        <begin position="149"/>
        <end position="174"/>
    </location>
</feature>
<feature type="compositionally biased region" description="Basic and acidic residues" evidence="9">
    <location>
        <begin position="149"/>
        <end position="173"/>
    </location>
</feature>
<dbReference type="Gene3D" id="4.10.60.10">
    <property type="entry name" value="Zinc finger, CCHC-type"/>
    <property type="match status" value="1"/>
</dbReference>
<dbReference type="Pfam" id="PF24626">
    <property type="entry name" value="SH3_Tf2-1"/>
    <property type="match status" value="1"/>
</dbReference>
<dbReference type="InterPro" id="IPR012337">
    <property type="entry name" value="RNaseH-like_sf"/>
</dbReference>
<dbReference type="SUPFAM" id="SSF56672">
    <property type="entry name" value="DNA/RNA polymerases"/>
    <property type="match status" value="1"/>
</dbReference>
<gene>
    <name evidence="11" type="ORF">Tci_035442</name>
</gene>
<dbReference type="Pfam" id="PF03732">
    <property type="entry name" value="Retrotrans_gag"/>
    <property type="match status" value="1"/>
</dbReference>
<keyword evidence="8" id="KW-0863">Zinc-finger</keyword>
<reference evidence="11" key="1">
    <citation type="journal article" date="2019" name="Sci. Rep.">
        <title>Draft genome of Tanacetum cinerariifolium, the natural source of mosquito coil.</title>
        <authorList>
            <person name="Yamashiro T."/>
            <person name="Shiraishi A."/>
            <person name="Satake H."/>
            <person name="Nakayama K."/>
        </authorList>
    </citation>
    <scope>NUCLEOTIDE SEQUENCE</scope>
</reference>
<evidence type="ECO:0000256" key="6">
    <source>
        <dbReference type="ARBA" id="ARBA00022801"/>
    </source>
</evidence>
<dbReference type="Gene3D" id="3.10.10.10">
    <property type="entry name" value="HIV Type 1 Reverse Transcriptase, subunit A, domain 1"/>
    <property type="match status" value="1"/>
</dbReference>
<dbReference type="EMBL" id="BKCJ010004851">
    <property type="protein sequence ID" value="GEU63464.1"/>
    <property type="molecule type" value="Genomic_DNA"/>
</dbReference>
<keyword evidence="8" id="KW-0862">Zinc</keyword>
<accession>A0A6L2LT39</accession>
<dbReference type="GO" id="GO:0008233">
    <property type="term" value="F:peptidase activity"/>
    <property type="evidence" value="ECO:0007669"/>
    <property type="project" value="UniProtKB-KW"/>
</dbReference>
<dbReference type="PROSITE" id="PS50158">
    <property type="entry name" value="ZF_CCHC"/>
    <property type="match status" value="1"/>
</dbReference>
<evidence type="ECO:0000256" key="4">
    <source>
        <dbReference type="ARBA" id="ARBA00022722"/>
    </source>
</evidence>
<protein>
    <submittedName>
        <fullName evidence="11">Putative reverse transcriptase domain-containing protein</fullName>
    </submittedName>
</protein>
<dbReference type="GO" id="GO:0003964">
    <property type="term" value="F:RNA-directed DNA polymerase activity"/>
    <property type="evidence" value="ECO:0007669"/>
    <property type="project" value="UniProtKB-KW"/>
</dbReference>
<keyword evidence="8" id="KW-0479">Metal-binding</keyword>
<keyword evidence="4" id="KW-0540">Nuclease</keyword>
<keyword evidence="7 11" id="KW-0695">RNA-directed DNA polymerase</keyword>
<evidence type="ECO:0000313" key="11">
    <source>
        <dbReference type="EMBL" id="GEU63464.1"/>
    </source>
</evidence>
<keyword evidence="5" id="KW-0255">Endonuclease</keyword>
<dbReference type="InterPro" id="IPR036875">
    <property type="entry name" value="Znf_CCHC_sf"/>
</dbReference>
<feature type="domain" description="CCHC-type" evidence="10">
    <location>
        <begin position="214"/>
        <end position="229"/>
    </location>
</feature>
<evidence type="ECO:0000256" key="1">
    <source>
        <dbReference type="ARBA" id="ARBA00022670"/>
    </source>
</evidence>
<dbReference type="InterPro" id="IPR000477">
    <property type="entry name" value="RT_dom"/>
</dbReference>
<dbReference type="GO" id="GO:0008270">
    <property type="term" value="F:zinc ion binding"/>
    <property type="evidence" value="ECO:0007669"/>
    <property type="project" value="UniProtKB-KW"/>
</dbReference>
<keyword evidence="6" id="KW-0378">Hydrolase</keyword>
<evidence type="ECO:0000259" key="10">
    <source>
        <dbReference type="PROSITE" id="PS50158"/>
    </source>
</evidence>
<feature type="region of interest" description="Disordered" evidence="9">
    <location>
        <begin position="1"/>
        <end position="26"/>
    </location>
</feature>
<dbReference type="Gene3D" id="2.40.70.10">
    <property type="entry name" value="Acid Proteases"/>
    <property type="match status" value="1"/>
</dbReference>
<dbReference type="Pfam" id="PF00078">
    <property type="entry name" value="RVT_1"/>
    <property type="match status" value="1"/>
</dbReference>
<evidence type="ECO:0000256" key="9">
    <source>
        <dbReference type="SAM" id="MobiDB-lite"/>
    </source>
</evidence>
<dbReference type="CDD" id="cd01647">
    <property type="entry name" value="RT_LTR"/>
    <property type="match status" value="1"/>
</dbReference>
<dbReference type="PANTHER" id="PTHR15503">
    <property type="entry name" value="LDOC1 RELATED"/>
    <property type="match status" value="1"/>
</dbReference>
<dbReference type="InterPro" id="IPR056924">
    <property type="entry name" value="SH3_Tf2-1"/>
</dbReference>
<comment type="caution">
    <text evidence="11">The sequence shown here is derived from an EMBL/GenBank/DDBJ whole genome shotgun (WGS) entry which is preliminary data.</text>
</comment>
<dbReference type="SUPFAM" id="SSF57756">
    <property type="entry name" value="Retrovirus zinc finger-like domains"/>
    <property type="match status" value="1"/>
</dbReference>
<dbReference type="Pfam" id="PF00098">
    <property type="entry name" value="zf-CCHC"/>
    <property type="match status" value="1"/>
</dbReference>
<dbReference type="InterPro" id="IPR043128">
    <property type="entry name" value="Rev_trsase/Diguanyl_cyclase"/>
</dbReference>
<dbReference type="Gene3D" id="3.30.70.270">
    <property type="match status" value="1"/>
</dbReference>
<dbReference type="InterPro" id="IPR032567">
    <property type="entry name" value="RTL1-rel"/>
</dbReference>
<dbReference type="PANTHER" id="PTHR15503:SF45">
    <property type="entry name" value="RNA-DIRECTED DNA POLYMERASE HOMOLOG"/>
    <property type="match status" value="1"/>
</dbReference>
<evidence type="ECO:0000256" key="2">
    <source>
        <dbReference type="ARBA" id="ARBA00022679"/>
    </source>
</evidence>
<keyword evidence="3" id="KW-0548">Nucleotidyltransferase</keyword>
<evidence type="ECO:0000256" key="7">
    <source>
        <dbReference type="ARBA" id="ARBA00022918"/>
    </source>
</evidence>
<organism evidence="11">
    <name type="scientific">Tanacetum cinerariifolium</name>
    <name type="common">Dalmatian daisy</name>
    <name type="synonym">Chrysanthemum cinerariifolium</name>
    <dbReference type="NCBI Taxonomy" id="118510"/>
    <lineage>
        <taxon>Eukaryota</taxon>
        <taxon>Viridiplantae</taxon>
        <taxon>Streptophyta</taxon>
        <taxon>Embryophyta</taxon>
        <taxon>Tracheophyta</taxon>
        <taxon>Spermatophyta</taxon>
        <taxon>Magnoliopsida</taxon>
        <taxon>eudicotyledons</taxon>
        <taxon>Gunneridae</taxon>
        <taxon>Pentapetalae</taxon>
        <taxon>asterids</taxon>
        <taxon>campanulids</taxon>
        <taxon>Asterales</taxon>
        <taxon>Asteraceae</taxon>
        <taxon>Asteroideae</taxon>
        <taxon>Anthemideae</taxon>
        <taxon>Anthemidinae</taxon>
        <taxon>Tanacetum</taxon>
    </lineage>
</organism>